<accession>A0A5B0S1W3</accession>
<organism evidence="2 4">
    <name type="scientific">Puccinia graminis f. sp. tritici</name>
    <dbReference type="NCBI Taxonomy" id="56615"/>
    <lineage>
        <taxon>Eukaryota</taxon>
        <taxon>Fungi</taxon>
        <taxon>Dikarya</taxon>
        <taxon>Basidiomycota</taxon>
        <taxon>Pucciniomycotina</taxon>
        <taxon>Pucciniomycetes</taxon>
        <taxon>Pucciniales</taxon>
        <taxon>Pucciniaceae</taxon>
        <taxon>Puccinia</taxon>
    </lineage>
</organism>
<protein>
    <submittedName>
        <fullName evidence="2">Uncharacterized protein</fullName>
    </submittedName>
</protein>
<evidence type="ECO:0000313" key="3">
    <source>
        <dbReference type="Proteomes" id="UP000324748"/>
    </source>
</evidence>
<keyword evidence="3" id="KW-1185">Reference proteome</keyword>
<reference evidence="3 4" key="1">
    <citation type="submission" date="2019-05" db="EMBL/GenBank/DDBJ databases">
        <title>Emergence of the Ug99 lineage of the wheat stem rust pathogen through somatic hybridization.</title>
        <authorList>
            <person name="Li F."/>
            <person name="Upadhyaya N.M."/>
            <person name="Sperschneider J."/>
            <person name="Matny O."/>
            <person name="Nguyen-Phuc H."/>
            <person name="Mago R."/>
            <person name="Raley C."/>
            <person name="Miller M.E."/>
            <person name="Silverstein K.A.T."/>
            <person name="Henningsen E."/>
            <person name="Hirsch C.D."/>
            <person name="Visser B."/>
            <person name="Pretorius Z.A."/>
            <person name="Steffenson B.J."/>
            <person name="Schwessinger B."/>
            <person name="Dodds P.N."/>
            <person name="Figueroa M."/>
        </authorList>
    </citation>
    <scope>NUCLEOTIDE SEQUENCE [LARGE SCALE GENOMIC DNA]</scope>
    <source>
        <strain evidence="1">21-0</strain>
        <strain evidence="2 4">Ug99</strain>
    </source>
</reference>
<dbReference type="EMBL" id="VDEP01000103">
    <property type="protein sequence ID" value="KAA1131499.1"/>
    <property type="molecule type" value="Genomic_DNA"/>
</dbReference>
<proteinExistence type="predicted"/>
<evidence type="ECO:0000313" key="1">
    <source>
        <dbReference type="EMBL" id="KAA1080532.1"/>
    </source>
</evidence>
<dbReference type="Proteomes" id="UP000325313">
    <property type="component" value="Unassembled WGS sequence"/>
</dbReference>
<comment type="caution">
    <text evidence="2">The sequence shown here is derived from an EMBL/GenBank/DDBJ whole genome shotgun (WGS) entry which is preliminary data.</text>
</comment>
<evidence type="ECO:0000313" key="4">
    <source>
        <dbReference type="Proteomes" id="UP000325313"/>
    </source>
</evidence>
<gene>
    <name evidence="1" type="ORF">PGT21_010625</name>
    <name evidence="2" type="ORF">PGTUg99_022135</name>
</gene>
<dbReference type="AlphaFoldDB" id="A0A5B0S1W3"/>
<dbReference type="EMBL" id="VSWC01000131">
    <property type="protein sequence ID" value="KAA1080532.1"/>
    <property type="molecule type" value="Genomic_DNA"/>
</dbReference>
<evidence type="ECO:0000313" key="2">
    <source>
        <dbReference type="EMBL" id="KAA1131499.1"/>
    </source>
</evidence>
<name>A0A5B0S1W3_PUCGR</name>
<sequence length="106" mass="11970">MIDDAAAAAVYSHQCCYIIRMQHSEAGHSPVSCLTAHTFHSANSSQLSPAQKRKQLERTLGLVDKQSQPLVLLINRKEQKNWTVEKIKCTSFDHQRPKPKTGKENK</sequence>
<dbReference type="Proteomes" id="UP000324748">
    <property type="component" value="Unassembled WGS sequence"/>
</dbReference>